<dbReference type="InterPro" id="IPR013085">
    <property type="entry name" value="U1-CZ_Znf_C2H2"/>
</dbReference>
<organism evidence="6 7">
    <name type="scientific">Coniochaeta ligniaria NRRL 30616</name>
    <dbReference type="NCBI Taxonomy" id="1408157"/>
    <lineage>
        <taxon>Eukaryota</taxon>
        <taxon>Fungi</taxon>
        <taxon>Dikarya</taxon>
        <taxon>Ascomycota</taxon>
        <taxon>Pezizomycotina</taxon>
        <taxon>Sordariomycetes</taxon>
        <taxon>Sordariomycetidae</taxon>
        <taxon>Coniochaetales</taxon>
        <taxon>Coniochaetaceae</taxon>
        <taxon>Coniochaeta</taxon>
    </lineage>
</organism>
<dbReference type="STRING" id="1408157.A0A1J7JCU2"/>
<evidence type="ECO:0000259" key="5">
    <source>
        <dbReference type="Pfam" id="PF06220"/>
    </source>
</evidence>
<keyword evidence="1" id="KW-0479">Metal-binding</keyword>
<keyword evidence="7" id="KW-1185">Reference proteome</keyword>
<dbReference type="InterPro" id="IPR040023">
    <property type="entry name" value="WBP4"/>
</dbReference>
<dbReference type="InterPro" id="IPR036236">
    <property type="entry name" value="Znf_C2H2_sf"/>
</dbReference>
<protein>
    <recommendedName>
        <fullName evidence="5">U1-C C2H2-type zinc finger domain-containing protein</fullName>
    </recommendedName>
</protein>
<dbReference type="Pfam" id="PF06220">
    <property type="entry name" value="zf-U1"/>
    <property type="match status" value="1"/>
</dbReference>
<dbReference type="Proteomes" id="UP000182658">
    <property type="component" value="Unassembled WGS sequence"/>
</dbReference>
<dbReference type="PANTHER" id="PTHR13173">
    <property type="entry name" value="WW DOMAIN BINDING PROTEIN 4"/>
    <property type="match status" value="1"/>
</dbReference>
<dbReference type="GO" id="GO:0003723">
    <property type="term" value="F:RNA binding"/>
    <property type="evidence" value="ECO:0007669"/>
    <property type="project" value="TreeGrafter"/>
</dbReference>
<dbReference type="SUPFAM" id="SSF57667">
    <property type="entry name" value="beta-beta-alpha zinc fingers"/>
    <property type="match status" value="1"/>
</dbReference>
<dbReference type="GO" id="GO:0008270">
    <property type="term" value="F:zinc ion binding"/>
    <property type="evidence" value="ECO:0007669"/>
    <property type="project" value="UniProtKB-KW"/>
</dbReference>
<sequence length="304" mass="33956">MSEYWKSTPKYWCKHCQIYVRDSKLERANHEATGKHQGAIKRSLRDLHRNHENAERDKDRAKREVERLNGVVSGSKSANSFKPPASASASSGSQTLTKEEQQRQLEQLAGLGVNIPTQLRPELALPGEWTVTSTRVLKAPEQGDDSKDSANPSGRATGVRKREREKTEEEQEEEEALKTLFKKPRRWGRETKSMPTEGDDELDQLLSGTLVKPKKEEDEEVKVKPDPDPEIKAEEKQAQGPDAPDAVKQENVKDAPPLIKHESTGGVDGLSADIPPAPEAQTEASEAQPAVVFKKRKPKNVRQH</sequence>
<dbReference type="GO" id="GO:0071011">
    <property type="term" value="C:precatalytic spliceosome"/>
    <property type="evidence" value="ECO:0007669"/>
    <property type="project" value="TreeGrafter"/>
</dbReference>
<feature type="region of interest" description="Disordered" evidence="4">
    <location>
        <begin position="29"/>
        <end position="102"/>
    </location>
</feature>
<feature type="compositionally biased region" description="Basic and acidic residues" evidence="4">
    <location>
        <begin position="245"/>
        <end position="263"/>
    </location>
</feature>
<evidence type="ECO:0000256" key="3">
    <source>
        <dbReference type="ARBA" id="ARBA00022833"/>
    </source>
</evidence>
<evidence type="ECO:0000313" key="6">
    <source>
        <dbReference type="EMBL" id="OIW25402.1"/>
    </source>
</evidence>
<evidence type="ECO:0000256" key="4">
    <source>
        <dbReference type="SAM" id="MobiDB-lite"/>
    </source>
</evidence>
<name>A0A1J7JCU2_9PEZI</name>
<proteinExistence type="predicted"/>
<keyword evidence="3" id="KW-0862">Zinc</keyword>
<feature type="region of interest" description="Disordered" evidence="4">
    <location>
        <begin position="136"/>
        <end position="304"/>
    </location>
</feature>
<dbReference type="AlphaFoldDB" id="A0A1J7JCU2"/>
<dbReference type="OrthoDB" id="191651at2759"/>
<feature type="compositionally biased region" description="Basic residues" evidence="4">
    <location>
        <begin position="293"/>
        <end position="304"/>
    </location>
</feature>
<evidence type="ECO:0000256" key="2">
    <source>
        <dbReference type="ARBA" id="ARBA00022771"/>
    </source>
</evidence>
<dbReference type="Gene3D" id="3.30.160.60">
    <property type="entry name" value="Classic Zinc Finger"/>
    <property type="match status" value="1"/>
</dbReference>
<dbReference type="InParanoid" id="A0A1J7JCU2"/>
<feature type="compositionally biased region" description="Basic and acidic residues" evidence="4">
    <location>
        <begin position="213"/>
        <end position="237"/>
    </location>
</feature>
<dbReference type="GO" id="GO:0000398">
    <property type="term" value="P:mRNA splicing, via spliceosome"/>
    <property type="evidence" value="ECO:0007669"/>
    <property type="project" value="InterPro"/>
</dbReference>
<evidence type="ECO:0000313" key="7">
    <source>
        <dbReference type="Proteomes" id="UP000182658"/>
    </source>
</evidence>
<reference evidence="6 7" key="1">
    <citation type="submission" date="2016-10" db="EMBL/GenBank/DDBJ databases">
        <title>Draft genome sequence of Coniochaeta ligniaria NRRL30616, a lignocellulolytic fungus for bioabatement of inhibitors in plant biomass hydrolysates.</title>
        <authorList>
            <consortium name="DOE Joint Genome Institute"/>
            <person name="Jimenez D.J."/>
            <person name="Hector R.E."/>
            <person name="Riley R."/>
            <person name="Sun H."/>
            <person name="Grigoriev I.V."/>
            <person name="Van Elsas J.D."/>
            <person name="Nichols N.N."/>
        </authorList>
    </citation>
    <scope>NUCLEOTIDE SEQUENCE [LARGE SCALE GENOMIC DNA]</scope>
    <source>
        <strain evidence="6 7">NRRL 30616</strain>
    </source>
</reference>
<dbReference type="EMBL" id="KV875102">
    <property type="protein sequence ID" value="OIW25402.1"/>
    <property type="molecule type" value="Genomic_DNA"/>
</dbReference>
<evidence type="ECO:0000256" key="1">
    <source>
        <dbReference type="ARBA" id="ARBA00022723"/>
    </source>
</evidence>
<keyword evidence="2" id="KW-0863">Zinc-finger</keyword>
<gene>
    <name evidence="6" type="ORF">CONLIGDRAFT_685247</name>
</gene>
<dbReference type="PANTHER" id="PTHR13173:SF10">
    <property type="entry name" value="WW DOMAIN-BINDING PROTEIN 4"/>
    <property type="match status" value="1"/>
</dbReference>
<feature type="domain" description="U1-C C2H2-type zinc finger" evidence="5">
    <location>
        <begin position="9"/>
        <end position="42"/>
    </location>
</feature>
<accession>A0A1J7JCU2</accession>
<feature type="compositionally biased region" description="Low complexity" evidence="4">
    <location>
        <begin position="75"/>
        <end position="93"/>
    </location>
</feature>
<feature type="compositionally biased region" description="Basic and acidic residues" evidence="4">
    <location>
        <begin position="43"/>
        <end position="67"/>
    </location>
</feature>